<feature type="compositionally biased region" description="Polar residues" evidence="3">
    <location>
        <begin position="447"/>
        <end position="457"/>
    </location>
</feature>
<name>A0A250XGZ9_9CHLO</name>
<evidence type="ECO:0000256" key="3">
    <source>
        <dbReference type="SAM" id="MobiDB-lite"/>
    </source>
</evidence>
<gene>
    <name evidence="4" type="ORF">CEUSTIGMA_g9752.t1</name>
</gene>
<protein>
    <submittedName>
        <fullName evidence="4">Uncharacterized protein</fullName>
    </submittedName>
</protein>
<evidence type="ECO:0000256" key="1">
    <source>
        <dbReference type="ARBA" id="ARBA00022737"/>
    </source>
</evidence>
<sequence>MLMYALMLDDFKVEAIISALRSNYRGADGFLKMIYILRDPSVLLECSKDAVGTFTIQDIAVVAGKLRGALTAAPSLASCLSSFRTENRGLDPLGVLIYSALPNARALAAHKTGTYVIQRVVEHATQHEVHDVASAVFPTGAEVVGDGKAVYLMLRLLKELSSKCCGSWVRSHTQRLVDALCSSLIEPSAANQLHICLGNSLSVQVVSGAISLGAPGNSCRELIQIVALKVHSLKKNPLSLIKLLDCAAPGSDGDQQQELRRQEGGDAMVAEVDMEADLMIRDFICMIALQLKGNLLLYLLSSEALDLALVEKLISRLEQEQEHVWINHFATELMNHAEQLVLFPASRKVIVQLLSSNLMEGERVDVLLLQVGERAKNVVDELADAVYNARESKRMTKRPARFTTSSLWGPDSRFEIISNKMVLKHPSYMAAMDNIQTTKETIYQSSSIQQTRPLQSSNGGGHSGGFIMPLPFPVVSPEVHQTSETKGSGREDQENRGDAGESLKALFARAALVSKKQDELKGHASVVTPSISTGAPLLPMPVPENSTQSNIPVEQPPVRNVEKSTLNGKATVSSSSFLPPHLAAAMKAAQNRESGKSASGWAPPEAVPTPASTAASAPVPSAPPTAVVPASTAASVPVVFTPMTVVAPASQDTTRESQRSFSAASASSYNTMPGRNHIMPLPKQNFMMQQQHQLHMSGAERFVTDHNMGLNVQYALPGISGPNMYIGNQAMYSQQYGFPGTYQQNTHWPAASLNQAWRCSNCNYAHVTVYEWGLLSCKYCGAHRSHSG</sequence>
<accession>A0A250XGZ9</accession>
<dbReference type="GO" id="GO:0003723">
    <property type="term" value="F:RNA binding"/>
    <property type="evidence" value="ECO:0007669"/>
    <property type="project" value="InterPro"/>
</dbReference>
<proteinExistence type="predicted"/>
<feature type="repeat" description="Pumilio" evidence="2">
    <location>
        <begin position="99"/>
        <end position="134"/>
    </location>
</feature>
<dbReference type="InterPro" id="IPR011989">
    <property type="entry name" value="ARM-like"/>
</dbReference>
<organism evidence="4 5">
    <name type="scientific">Chlamydomonas eustigma</name>
    <dbReference type="NCBI Taxonomy" id="1157962"/>
    <lineage>
        <taxon>Eukaryota</taxon>
        <taxon>Viridiplantae</taxon>
        <taxon>Chlorophyta</taxon>
        <taxon>core chlorophytes</taxon>
        <taxon>Chlorophyceae</taxon>
        <taxon>CS clade</taxon>
        <taxon>Chlamydomonadales</taxon>
        <taxon>Chlamydomonadaceae</taxon>
        <taxon>Chlamydomonas</taxon>
    </lineage>
</organism>
<comment type="caution">
    <text evidence="4">The sequence shown here is derived from an EMBL/GenBank/DDBJ whole genome shotgun (WGS) entry which is preliminary data.</text>
</comment>
<keyword evidence="1" id="KW-0677">Repeat</keyword>
<evidence type="ECO:0000313" key="4">
    <source>
        <dbReference type="EMBL" id="GAX82323.1"/>
    </source>
</evidence>
<dbReference type="PROSITE" id="PS50302">
    <property type="entry name" value="PUM"/>
    <property type="match status" value="1"/>
</dbReference>
<reference evidence="4 5" key="1">
    <citation type="submission" date="2017-08" db="EMBL/GenBank/DDBJ databases">
        <title>Acidophilic green algal genome provides insights into adaptation to an acidic environment.</title>
        <authorList>
            <person name="Hirooka S."/>
            <person name="Hirose Y."/>
            <person name="Kanesaki Y."/>
            <person name="Higuchi S."/>
            <person name="Fujiwara T."/>
            <person name="Onuma R."/>
            <person name="Era A."/>
            <person name="Ohbayashi R."/>
            <person name="Uzuka A."/>
            <person name="Nozaki H."/>
            <person name="Yoshikawa H."/>
            <person name="Miyagishima S.Y."/>
        </authorList>
    </citation>
    <scope>NUCLEOTIDE SEQUENCE [LARGE SCALE GENOMIC DNA]</scope>
    <source>
        <strain evidence="4 5">NIES-2499</strain>
    </source>
</reference>
<keyword evidence="5" id="KW-1185">Reference proteome</keyword>
<feature type="region of interest" description="Disordered" evidence="3">
    <location>
        <begin position="586"/>
        <end position="627"/>
    </location>
</feature>
<evidence type="ECO:0000256" key="2">
    <source>
        <dbReference type="PROSITE-ProRule" id="PRU00317"/>
    </source>
</evidence>
<feature type="compositionally biased region" description="Low complexity" evidence="3">
    <location>
        <begin position="602"/>
        <end position="627"/>
    </location>
</feature>
<evidence type="ECO:0000313" key="5">
    <source>
        <dbReference type="Proteomes" id="UP000232323"/>
    </source>
</evidence>
<dbReference type="Proteomes" id="UP000232323">
    <property type="component" value="Unassembled WGS sequence"/>
</dbReference>
<feature type="compositionally biased region" description="Basic and acidic residues" evidence="3">
    <location>
        <begin position="481"/>
        <end position="499"/>
    </location>
</feature>
<feature type="region of interest" description="Disordered" evidence="3">
    <location>
        <begin position="447"/>
        <end position="499"/>
    </location>
</feature>
<dbReference type="AlphaFoldDB" id="A0A250XGZ9"/>
<dbReference type="InterPro" id="IPR001313">
    <property type="entry name" value="Pumilio_RNA-bd_rpt"/>
</dbReference>
<dbReference type="Gene3D" id="1.25.10.10">
    <property type="entry name" value="Leucine-rich Repeat Variant"/>
    <property type="match status" value="1"/>
</dbReference>
<dbReference type="EMBL" id="BEGY01000079">
    <property type="protein sequence ID" value="GAX82323.1"/>
    <property type="molecule type" value="Genomic_DNA"/>
</dbReference>
<dbReference type="STRING" id="1157962.A0A250XGZ9"/>